<reference evidence="2 3" key="1">
    <citation type="submission" date="2015-12" db="EMBL/GenBank/DDBJ databases">
        <title>Draft genome of the nematode, Onchocerca flexuosa.</title>
        <authorList>
            <person name="Mitreva M."/>
        </authorList>
    </citation>
    <scope>NUCLEOTIDE SEQUENCE [LARGE SCALE GENOMIC DNA]</scope>
    <source>
        <strain evidence="2">Red Deer</strain>
    </source>
</reference>
<evidence type="ECO:0000313" key="3">
    <source>
        <dbReference type="Proteomes" id="UP000242913"/>
    </source>
</evidence>
<name>A0A238C2U7_9BILA</name>
<evidence type="ECO:0000313" key="2">
    <source>
        <dbReference type="EMBL" id="OZC11779.1"/>
    </source>
</evidence>
<protein>
    <submittedName>
        <fullName evidence="2">Uncharacterized protein</fullName>
    </submittedName>
</protein>
<dbReference type="Proteomes" id="UP000242913">
    <property type="component" value="Unassembled WGS sequence"/>
</dbReference>
<evidence type="ECO:0000256" key="1">
    <source>
        <dbReference type="SAM" id="Phobius"/>
    </source>
</evidence>
<dbReference type="AlphaFoldDB" id="A0A238C2U7"/>
<keyword evidence="3" id="KW-1185">Reference proteome</keyword>
<dbReference type="EMBL" id="KZ269979">
    <property type="protein sequence ID" value="OZC11779.1"/>
    <property type="molecule type" value="Genomic_DNA"/>
</dbReference>
<keyword evidence="1" id="KW-1133">Transmembrane helix</keyword>
<accession>A0A238C2U7</accession>
<gene>
    <name evidence="2" type="ORF">X798_00959</name>
</gene>
<dbReference type="OrthoDB" id="5877264at2759"/>
<sequence>MASSVKTAFSDHDYHMMYDLDVVTAKEGMYTELKRGEPRNFVKFAREKKQPNLARVKLSFFNNSKRLVEWVIKCAHNSNIQAFPKASGLIKAFDTNECTLIWQRPKPYNSWRELSLVKMMLQIKLLVSETGKIVGEARSKFRAAVDPDAVCTAEEPPIHKVILNSELPELRKGKSGIFVLLKFAVEKEQPAVAHVKLLLCNNSNHQLQWILKCTDNAIKAEPMMSGQIGMLGTDQVNLMWQRPKNINIWTDLPSPKLQLFIKLIAVTTGAEITDASAKFKAVINPEAECTINDLPVHKIIFKSETISERSTNDESDLKSDIDSETARPKGFLENPDTLFWLIVVVCCFLGAIILQSIDDEYRRSRKYDYD</sequence>
<organism evidence="2 3">
    <name type="scientific">Onchocerca flexuosa</name>
    <dbReference type="NCBI Taxonomy" id="387005"/>
    <lineage>
        <taxon>Eukaryota</taxon>
        <taxon>Metazoa</taxon>
        <taxon>Ecdysozoa</taxon>
        <taxon>Nematoda</taxon>
        <taxon>Chromadorea</taxon>
        <taxon>Rhabditida</taxon>
        <taxon>Spirurina</taxon>
        <taxon>Spiruromorpha</taxon>
        <taxon>Filarioidea</taxon>
        <taxon>Onchocercidae</taxon>
        <taxon>Onchocerca</taxon>
    </lineage>
</organism>
<proteinExistence type="predicted"/>
<keyword evidence="1" id="KW-0472">Membrane</keyword>
<feature type="transmembrane region" description="Helical" evidence="1">
    <location>
        <begin position="338"/>
        <end position="357"/>
    </location>
</feature>
<keyword evidence="1" id="KW-0812">Transmembrane</keyword>